<dbReference type="Proteomes" id="UP001149400">
    <property type="component" value="Unassembled WGS sequence"/>
</dbReference>
<comment type="caution">
    <text evidence="1">The sequence shown here is derived from an EMBL/GenBank/DDBJ whole genome shotgun (WGS) entry which is preliminary data.</text>
</comment>
<sequence length="48" mass="5349">MTVFRELSVLSEQFCEQQSVSSDKVLGVITIQIDMPMGLAVSNEEMEV</sequence>
<protein>
    <submittedName>
        <fullName evidence="1">Uncharacterized protein</fullName>
    </submittedName>
</protein>
<proteinExistence type="predicted"/>
<organism evidence="1 2">
    <name type="scientific">Enterovibrio gelatinilyticus</name>
    <dbReference type="NCBI Taxonomy" id="2899819"/>
    <lineage>
        <taxon>Bacteria</taxon>
        <taxon>Pseudomonadati</taxon>
        <taxon>Pseudomonadota</taxon>
        <taxon>Gammaproteobacteria</taxon>
        <taxon>Vibrionales</taxon>
        <taxon>Vibrionaceae</taxon>
        <taxon>Enterovibrio</taxon>
    </lineage>
</organism>
<dbReference type="RefSeq" id="WP_274164219.1">
    <property type="nucleotide sequence ID" value="NZ_JAJUBC010000009.1"/>
</dbReference>
<evidence type="ECO:0000313" key="2">
    <source>
        <dbReference type="Proteomes" id="UP001149400"/>
    </source>
</evidence>
<evidence type="ECO:0000313" key="1">
    <source>
        <dbReference type="EMBL" id="MDD1793352.1"/>
    </source>
</evidence>
<accession>A0ABT5QZB4</accession>
<keyword evidence="2" id="KW-1185">Reference proteome</keyword>
<gene>
    <name evidence="1" type="ORF">LRP50_09460</name>
</gene>
<dbReference type="EMBL" id="JAJUBC010000009">
    <property type="protein sequence ID" value="MDD1793352.1"/>
    <property type="molecule type" value="Genomic_DNA"/>
</dbReference>
<reference evidence="1" key="1">
    <citation type="submission" date="2021-12" db="EMBL/GenBank/DDBJ databases">
        <title>Enterovibrio ZSDZ35 sp. nov. and Enterovibrio ZSDZ42 sp. nov., isolated from coastal seawater in Qingdao.</title>
        <authorList>
            <person name="Zhang P."/>
        </authorList>
    </citation>
    <scope>NUCLEOTIDE SEQUENCE</scope>
    <source>
        <strain evidence="1">ZSDZ42</strain>
    </source>
</reference>
<name>A0ABT5QZB4_9GAMM</name>